<dbReference type="GO" id="GO:0004476">
    <property type="term" value="F:mannose-6-phosphate isomerase activity"/>
    <property type="evidence" value="ECO:0007669"/>
    <property type="project" value="UniProtKB-EC"/>
</dbReference>
<dbReference type="InterPro" id="IPR011051">
    <property type="entry name" value="RmlC_Cupin_sf"/>
</dbReference>
<evidence type="ECO:0000256" key="8">
    <source>
        <dbReference type="PIRSR" id="PIRSR001480-2"/>
    </source>
</evidence>
<evidence type="ECO:0000256" key="7">
    <source>
        <dbReference type="PIRSR" id="PIRSR001480-1"/>
    </source>
</evidence>
<feature type="binding site" evidence="8">
    <location>
        <position position="264"/>
    </location>
    <ligand>
        <name>Zn(2+)</name>
        <dbReference type="ChEBI" id="CHEBI:29105"/>
    </ligand>
</feature>
<dbReference type="PANTHER" id="PTHR10309:SF0">
    <property type="entry name" value="MANNOSE-6-PHOSPHATE ISOMERASE"/>
    <property type="match status" value="1"/>
</dbReference>
<dbReference type="EC" id="5.3.1.8" evidence="3"/>
<dbReference type="Proteomes" id="UP001139336">
    <property type="component" value="Unassembled WGS sequence"/>
</dbReference>
<comment type="caution">
    <text evidence="10">The sequence shown here is derived from an EMBL/GenBank/DDBJ whole genome shotgun (WGS) entry which is preliminary data.</text>
</comment>
<dbReference type="InterPro" id="IPR046457">
    <property type="entry name" value="PMI_typeI_cat"/>
</dbReference>
<dbReference type="EMBL" id="JAKGSI010000001">
    <property type="protein sequence ID" value="MCF4006058.1"/>
    <property type="molecule type" value="Genomic_DNA"/>
</dbReference>
<comment type="cofactor">
    <cofactor evidence="8">
        <name>Zn(2+)</name>
        <dbReference type="ChEBI" id="CHEBI:29105"/>
    </cofactor>
    <text evidence="8">Binds 1 zinc ion per subunit.</text>
</comment>
<dbReference type="Gene3D" id="1.10.441.10">
    <property type="entry name" value="Phosphomannose Isomerase, domain 2"/>
    <property type="match status" value="1"/>
</dbReference>
<evidence type="ECO:0000313" key="11">
    <source>
        <dbReference type="Proteomes" id="UP001139336"/>
    </source>
</evidence>
<keyword evidence="5 8" id="KW-0862">Zinc</keyword>
<dbReference type="Gene3D" id="2.60.120.10">
    <property type="entry name" value="Jelly Rolls"/>
    <property type="match status" value="2"/>
</dbReference>
<organism evidence="10 11">
    <name type="scientific">Corynebacterium uropygiale</name>
    <dbReference type="NCBI Taxonomy" id="1775911"/>
    <lineage>
        <taxon>Bacteria</taxon>
        <taxon>Bacillati</taxon>
        <taxon>Actinomycetota</taxon>
        <taxon>Actinomycetes</taxon>
        <taxon>Mycobacteriales</taxon>
        <taxon>Corynebacteriaceae</taxon>
        <taxon>Corynebacterium</taxon>
    </lineage>
</organism>
<feature type="binding site" evidence="8">
    <location>
        <position position="93"/>
    </location>
    <ligand>
        <name>Zn(2+)</name>
        <dbReference type="ChEBI" id="CHEBI:29105"/>
    </ligand>
</feature>
<evidence type="ECO:0000256" key="6">
    <source>
        <dbReference type="ARBA" id="ARBA00023235"/>
    </source>
</evidence>
<dbReference type="InterPro" id="IPR018050">
    <property type="entry name" value="Pmannose_isomerase-type1_CS"/>
</dbReference>
<feature type="binding site" evidence="8">
    <location>
        <position position="95"/>
    </location>
    <ligand>
        <name>Zn(2+)</name>
        <dbReference type="ChEBI" id="CHEBI:29105"/>
    </ligand>
</feature>
<dbReference type="SUPFAM" id="SSF51182">
    <property type="entry name" value="RmlC-like cupins"/>
    <property type="match status" value="1"/>
</dbReference>
<dbReference type="PIRSF" id="PIRSF001480">
    <property type="entry name" value="Mannose-6-phosphate_isomerase"/>
    <property type="match status" value="1"/>
</dbReference>
<dbReference type="PROSITE" id="PS00965">
    <property type="entry name" value="PMI_I_1"/>
    <property type="match status" value="1"/>
</dbReference>
<dbReference type="Pfam" id="PF20511">
    <property type="entry name" value="PMI_typeI_cat"/>
    <property type="match status" value="1"/>
</dbReference>
<keyword evidence="11" id="KW-1185">Reference proteome</keyword>
<dbReference type="RefSeq" id="WP_236117833.1">
    <property type="nucleotide sequence ID" value="NZ_JAKGSI010000001.1"/>
</dbReference>
<feature type="binding site" evidence="8">
    <location>
        <position position="130"/>
    </location>
    <ligand>
        <name>Zn(2+)</name>
        <dbReference type="ChEBI" id="CHEBI:29105"/>
    </ligand>
</feature>
<evidence type="ECO:0000256" key="4">
    <source>
        <dbReference type="ARBA" id="ARBA00022723"/>
    </source>
</evidence>
<dbReference type="GO" id="GO:0005829">
    <property type="term" value="C:cytosol"/>
    <property type="evidence" value="ECO:0007669"/>
    <property type="project" value="TreeGrafter"/>
</dbReference>
<dbReference type="InterPro" id="IPR016305">
    <property type="entry name" value="Mannose-6-P_Isomerase"/>
</dbReference>
<keyword evidence="4 8" id="KW-0479">Metal-binding</keyword>
<dbReference type="GO" id="GO:0009298">
    <property type="term" value="P:GDP-mannose biosynthetic process"/>
    <property type="evidence" value="ECO:0007669"/>
    <property type="project" value="InterPro"/>
</dbReference>
<dbReference type="NCBIfam" id="TIGR00218">
    <property type="entry name" value="manA"/>
    <property type="match status" value="1"/>
</dbReference>
<dbReference type="GO" id="GO:0005975">
    <property type="term" value="P:carbohydrate metabolic process"/>
    <property type="evidence" value="ECO:0007669"/>
    <property type="project" value="InterPro"/>
</dbReference>
<sequence length="397" mass="43331">MQQLDGTIRSYPWGSRTMMARLQGRPCPTERPEAELWFGAHPMCPSTVAGRSLLEVIEEDPEGCLGSRVAERFGSSLPFLLKILAAEEPLSLQAHPSLEQAQEGFARENAAGIDLTAPQRNYRDANHKPELAVALTEFTAMAGFRPLAATRDLLRSLECPALERYIAMIDTEHATDAAEEESLRALLTTWITIPAGVREELLAAVMEAVERRGERGDWTDEVLRNIATLAERYPGDSGILGALLLNHVTLQPGEAIHLAAGQLHAYIHGLGVEIQANSDNVLRGGLTSKYVDVPELVRVLDFHSLENPRNTPELDEDHHRWTYQVPVPDFLLHRVPEAQDTLIDEDGPVIAMCTGGTVRLDNGAETVDLAPGEAAWIPAKDPAVRASGGGELFIATA</sequence>
<dbReference type="CDD" id="cd07011">
    <property type="entry name" value="cupin_PMI_type_I_N"/>
    <property type="match status" value="1"/>
</dbReference>
<dbReference type="AlphaFoldDB" id="A0A9X1QQS6"/>
<comment type="catalytic activity">
    <reaction evidence="1">
        <text>D-mannose 6-phosphate = D-fructose 6-phosphate</text>
        <dbReference type="Rhea" id="RHEA:12356"/>
        <dbReference type="ChEBI" id="CHEBI:58735"/>
        <dbReference type="ChEBI" id="CHEBI:61527"/>
        <dbReference type="EC" id="5.3.1.8"/>
    </reaction>
</comment>
<feature type="active site" evidence="7">
    <location>
        <position position="283"/>
    </location>
</feature>
<gene>
    <name evidence="10" type="primary">manA</name>
    <name evidence="10" type="ORF">L1O03_02545</name>
</gene>
<evidence type="ECO:0000256" key="2">
    <source>
        <dbReference type="ARBA" id="ARBA00010772"/>
    </source>
</evidence>
<evidence type="ECO:0000256" key="3">
    <source>
        <dbReference type="ARBA" id="ARBA00011956"/>
    </source>
</evidence>
<dbReference type="InterPro" id="IPR014710">
    <property type="entry name" value="RmlC-like_jellyroll"/>
</dbReference>
<evidence type="ECO:0000256" key="1">
    <source>
        <dbReference type="ARBA" id="ARBA00000757"/>
    </source>
</evidence>
<evidence type="ECO:0000313" key="10">
    <source>
        <dbReference type="EMBL" id="MCF4006058.1"/>
    </source>
</evidence>
<accession>A0A9X1QQS6</accession>
<dbReference type="GO" id="GO:0008270">
    <property type="term" value="F:zinc ion binding"/>
    <property type="evidence" value="ECO:0007669"/>
    <property type="project" value="InterPro"/>
</dbReference>
<dbReference type="InterPro" id="IPR001250">
    <property type="entry name" value="Man6P_Isoase-1"/>
</dbReference>
<evidence type="ECO:0000256" key="5">
    <source>
        <dbReference type="ARBA" id="ARBA00022833"/>
    </source>
</evidence>
<proteinExistence type="inferred from homology"/>
<comment type="similarity">
    <text evidence="2">Belongs to the mannose-6-phosphate isomerase type 1 family.</text>
</comment>
<keyword evidence="6 10" id="KW-0413">Isomerase</keyword>
<name>A0A9X1QQS6_9CORY</name>
<feature type="domain" description="Phosphomannose isomerase type I catalytic" evidence="9">
    <location>
        <begin position="1"/>
        <end position="147"/>
    </location>
</feature>
<dbReference type="PANTHER" id="PTHR10309">
    <property type="entry name" value="MANNOSE-6-PHOSPHATE ISOMERASE"/>
    <property type="match status" value="1"/>
</dbReference>
<dbReference type="PRINTS" id="PR00714">
    <property type="entry name" value="MAN6PISMRASE"/>
</dbReference>
<evidence type="ECO:0000259" key="9">
    <source>
        <dbReference type="Pfam" id="PF20511"/>
    </source>
</evidence>
<reference evidence="10" key="1">
    <citation type="submission" date="2022-01" db="EMBL/GenBank/DDBJ databases">
        <title>Corynebacterium sp. nov isolated from isolated from the feces of the greater white-fronted geese (Anser albifrons) at Poyang Lake, PR China.</title>
        <authorList>
            <person name="Liu Q."/>
        </authorList>
    </citation>
    <scope>NUCLEOTIDE SEQUENCE</scope>
    <source>
        <strain evidence="10">JCM 32435</strain>
    </source>
</reference>
<protein>
    <recommendedName>
        <fullName evidence="3">mannose-6-phosphate isomerase</fullName>
        <ecNumber evidence="3">5.3.1.8</ecNumber>
    </recommendedName>
</protein>